<gene>
    <name evidence="2" type="ORF">H6P81_006339</name>
</gene>
<feature type="region of interest" description="Disordered" evidence="1">
    <location>
        <begin position="291"/>
        <end position="319"/>
    </location>
</feature>
<keyword evidence="3" id="KW-1185">Reference proteome</keyword>
<organism evidence="2 3">
    <name type="scientific">Aristolochia fimbriata</name>
    <name type="common">White veined hardy Dutchman's pipe vine</name>
    <dbReference type="NCBI Taxonomy" id="158543"/>
    <lineage>
        <taxon>Eukaryota</taxon>
        <taxon>Viridiplantae</taxon>
        <taxon>Streptophyta</taxon>
        <taxon>Embryophyta</taxon>
        <taxon>Tracheophyta</taxon>
        <taxon>Spermatophyta</taxon>
        <taxon>Magnoliopsida</taxon>
        <taxon>Magnoliidae</taxon>
        <taxon>Piperales</taxon>
        <taxon>Aristolochiaceae</taxon>
        <taxon>Aristolochia</taxon>
    </lineage>
</organism>
<reference evidence="2 3" key="1">
    <citation type="submission" date="2021-07" db="EMBL/GenBank/DDBJ databases">
        <title>The Aristolochia fimbriata genome: insights into angiosperm evolution, floral development and chemical biosynthesis.</title>
        <authorList>
            <person name="Jiao Y."/>
        </authorList>
    </citation>
    <scope>NUCLEOTIDE SEQUENCE [LARGE SCALE GENOMIC DNA]</scope>
    <source>
        <strain evidence="2">IBCAS-2021</strain>
        <tissue evidence="2">Leaf</tissue>
    </source>
</reference>
<comment type="caution">
    <text evidence="2">The sequence shown here is derived from an EMBL/GenBank/DDBJ whole genome shotgun (WGS) entry which is preliminary data.</text>
</comment>
<evidence type="ECO:0000313" key="3">
    <source>
        <dbReference type="Proteomes" id="UP000825729"/>
    </source>
</evidence>
<dbReference type="AlphaFoldDB" id="A0AAV7EX10"/>
<sequence length="319" mass="34819">MGTASSSAHPEEPQLEAFSGMLTETPSLSSLPSPASEKSLVDKDPELRPLDNMGSEVLVANPSIDLKDSAVVVENVSKDLDLISPPSGGSLNESDDDMSLRQFLEELVSRKSTVPTRVLSQVPTSVMPPTSVDIATVVSPDSKDEDDTPLIILRRRKLRVSDEVVLARKSRLHATTRWKRQKAMGPNDLPICLDDKEPAPDEGLLSTRDVTSPSRITQAMARRDVTDSINKSVSRVKKSLPVGTNVNRSHPQTRETGSKKARSVKAISFKFVDTAAEVRFSTVIIMVFRAETESRPSVDPQKVDQPRFSPAPQEGEVVT</sequence>
<feature type="compositionally biased region" description="Basic and acidic residues" evidence="1">
    <location>
        <begin position="291"/>
        <end position="305"/>
    </location>
</feature>
<feature type="compositionally biased region" description="Low complexity" evidence="1">
    <location>
        <begin position="26"/>
        <end position="38"/>
    </location>
</feature>
<feature type="region of interest" description="Disordered" evidence="1">
    <location>
        <begin position="1"/>
        <end position="54"/>
    </location>
</feature>
<evidence type="ECO:0000313" key="2">
    <source>
        <dbReference type="EMBL" id="KAG9453435.1"/>
    </source>
</evidence>
<proteinExistence type="predicted"/>
<dbReference type="EMBL" id="JAINDJ010000003">
    <property type="protein sequence ID" value="KAG9453435.1"/>
    <property type="molecule type" value="Genomic_DNA"/>
</dbReference>
<feature type="compositionally biased region" description="Basic and acidic residues" evidence="1">
    <location>
        <begin position="39"/>
        <end position="49"/>
    </location>
</feature>
<feature type="region of interest" description="Disordered" evidence="1">
    <location>
        <begin position="242"/>
        <end position="261"/>
    </location>
</feature>
<name>A0AAV7EX10_ARIFI</name>
<protein>
    <submittedName>
        <fullName evidence="2">Uncharacterized protein</fullName>
    </submittedName>
</protein>
<dbReference type="Proteomes" id="UP000825729">
    <property type="component" value="Unassembled WGS sequence"/>
</dbReference>
<evidence type="ECO:0000256" key="1">
    <source>
        <dbReference type="SAM" id="MobiDB-lite"/>
    </source>
</evidence>
<accession>A0AAV7EX10</accession>